<dbReference type="AlphaFoldDB" id="A0A8S0UG57"/>
<accession>A0A8S0UG57</accession>
<evidence type="ECO:0000313" key="1">
    <source>
        <dbReference type="EMBL" id="CAA3014357.1"/>
    </source>
</evidence>
<gene>
    <name evidence="1" type="ORF">OLEA9_A067753</name>
</gene>
<dbReference type="EMBL" id="CACTIH010007481">
    <property type="protein sequence ID" value="CAA3014357.1"/>
    <property type="molecule type" value="Genomic_DNA"/>
</dbReference>
<dbReference type="Proteomes" id="UP000594638">
    <property type="component" value="Unassembled WGS sequence"/>
</dbReference>
<reference evidence="1 2" key="1">
    <citation type="submission" date="2019-12" db="EMBL/GenBank/DDBJ databases">
        <authorList>
            <person name="Alioto T."/>
            <person name="Alioto T."/>
            <person name="Gomez Garrido J."/>
        </authorList>
    </citation>
    <scope>NUCLEOTIDE SEQUENCE [LARGE SCALE GENOMIC DNA]</scope>
</reference>
<organism evidence="1 2">
    <name type="scientific">Olea europaea subsp. europaea</name>
    <dbReference type="NCBI Taxonomy" id="158383"/>
    <lineage>
        <taxon>Eukaryota</taxon>
        <taxon>Viridiplantae</taxon>
        <taxon>Streptophyta</taxon>
        <taxon>Embryophyta</taxon>
        <taxon>Tracheophyta</taxon>
        <taxon>Spermatophyta</taxon>
        <taxon>Magnoliopsida</taxon>
        <taxon>eudicotyledons</taxon>
        <taxon>Gunneridae</taxon>
        <taxon>Pentapetalae</taxon>
        <taxon>asterids</taxon>
        <taxon>lamiids</taxon>
        <taxon>Lamiales</taxon>
        <taxon>Oleaceae</taxon>
        <taxon>Oleeae</taxon>
        <taxon>Olea</taxon>
    </lineage>
</organism>
<proteinExistence type="predicted"/>
<evidence type="ECO:0000313" key="2">
    <source>
        <dbReference type="Proteomes" id="UP000594638"/>
    </source>
</evidence>
<dbReference type="Gramene" id="OE9A067753T1">
    <property type="protein sequence ID" value="OE9A067753C1"/>
    <property type="gene ID" value="OE9A067753"/>
</dbReference>
<sequence>MLQGVCTSLDRMEQMMGEMKATQESMVLMLAQLSGSEAHCKEKQIKVFGSPSQTSRGIFGRYETHFGFSRENQEAKMDFSHFGGEGPRNWLREARKYFQLHHIFG</sequence>
<keyword evidence="2" id="KW-1185">Reference proteome</keyword>
<protein>
    <submittedName>
        <fullName evidence="1">Uncharacterized protein</fullName>
    </submittedName>
</protein>
<comment type="caution">
    <text evidence="1">The sequence shown here is derived from an EMBL/GenBank/DDBJ whole genome shotgun (WGS) entry which is preliminary data.</text>
</comment>
<name>A0A8S0UG57_OLEEU</name>